<reference evidence="1 3" key="1">
    <citation type="journal article" date="2014" name="BMC Genomics">
        <title>Genome sequence of Anopheles sinensis provides insight into genetics basis of mosquito competence for malaria parasites.</title>
        <authorList>
            <person name="Zhou D."/>
            <person name="Zhang D."/>
            <person name="Ding G."/>
            <person name="Shi L."/>
            <person name="Hou Q."/>
            <person name="Ye Y."/>
            <person name="Xu Y."/>
            <person name="Zhou H."/>
            <person name="Xiong C."/>
            <person name="Li S."/>
            <person name="Yu J."/>
            <person name="Hong S."/>
            <person name="Yu X."/>
            <person name="Zou P."/>
            <person name="Chen C."/>
            <person name="Chang X."/>
            <person name="Wang W."/>
            <person name="Lv Y."/>
            <person name="Sun Y."/>
            <person name="Ma L."/>
            <person name="Shen B."/>
            <person name="Zhu C."/>
        </authorList>
    </citation>
    <scope>NUCLEOTIDE SEQUENCE [LARGE SCALE GENOMIC DNA]</scope>
</reference>
<protein>
    <submittedName>
        <fullName evidence="1 2">Uncharacterized protein</fullName>
    </submittedName>
</protein>
<dbReference type="EnsemblMetazoa" id="ASIC002388-RA">
    <property type="protein sequence ID" value="ASIC002388-PA"/>
    <property type="gene ID" value="ASIC002388"/>
</dbReference>
<dbReference type="Proteomes" id="UP000030765">
    <property type="component" value="Unassembled WGS sequence"/>
</dbReference>
<dbReference type="VEuPathDB" id="VectorBase:ASIC002388"/>
<sequence length="79" mass="9005">MNPCKSTLWEQEELNGNGKATQLIKPAWAELEQLVWKERFSKALWFSGRGFSPPSLEGEGRNNRLNPFATFVTPDFCSD</sequence>
<dbReference type="EMBL" id="ATLV01010507">
    <property type="status" value="NOT_ANNOTATED_CDS"/>
    <property type="molecule type" value="Genomic_DNA"/>
</dbReference>
<organism evidence="1">
    <name type="scientific">Anopheles sinensis</name>
    <name type="common">Mosquito</name>
    <dbReference type="NCBI Taxonomy" id="74873"/>
    <lineage>
        <taxon>Eukaryota</taxon>
        <taxon>Metazoa</taxon>
        <taxon>Ecdysozoa</taxon>
        <taxon>Arthropoda</taxon>
        <taxon>Hexapoda</taxon>
        <taxon>Insecta</taxon>
        <taxon>Pterygota</taxon>
        <taxon>Neoptera</taxon>
        <taxon>Endopterygota</taxon>
        <taxon>Diptera</taxon>
        <taxon>Nematocera</taxon>
        <taxon>Culicoidea</taxon>
        <taxon>Culicidae</taxon>
        <taxon>Anophelinae</taxon>
        <taxon>Anopheles</taxon>
    </lineage>
</organism>
<reference evidence="2" key="2">
    <citation type="submission" date="2020-05" db="UniProtKB">
        <authorList>
            <consortium name="EnsemblMetazoa"/>
        </authorList>
    </citation>
    <scope>IDENTIFICATION</scope>
</reference>
<evidence type="ECO:0000313" key="2">
    <source>
        <dbReference type="EnsemblMetazoa" id="ASIC002388-PA"/>
    </source>
</evidence>
<evidence type="ECO:0000313" key="3">
    <source>
        <dbReference type="Proteomes" id="UP000030765"/>
    </source>
</evidence>
<evidence type="ECO:0000313" key="1">
    <source>
        <dbReference type="EMBL" id="KFB35547.1"/>
    </source>
</evidence>
<gene>
    <name evidence="1" type="ORF">ZHAS_00002388</name>
</gene>
<keyword evidence="3" id="KW-1185">Reference proteome</keyword>
<dbReference type="EMBL" id="KE524584">
    <property type="protein sequence ID" value="KFB35547.1"/>
    <property type="molecule type" value="Genomic_DNA"/>
</dbReference>
<accession>A0A084VC53</accession>
<proteinExistence type="predicted"/>
<name>A0A084VC53_ANOSI</name>
<dbReference type="AlphaFoldDB" id="A0A084VC53"/>